<dbReference type="InterPro" id="IPR002921">
    <property type="entry name" value="Fungal_lipase-type"/>
</dbReference>
<name>A0AAV0RAZ9_9ROSI</name>
<evidence type="ECO:0000313" key="3">
    <source>
        <dbReference type="EMBL" id="CAI0553632.1"/>
    </source>
</evidence>
<dbReference type="CDD" id="cd00519">
    <property type="entry name" value="Lipase_3"/>
    <property type="match status" value="1"/>
</dbReference>
<comment type="caution">
    <text evidence="3">The sequence shown here is derived from an EMBL/GenBank/DDBJ whole genome shotgun (WGS) entry which is preliminary data.</text>
</comment>
<dbReference type="InterPro" id="IPR029058">
    <property type="entry name" value="AB_hydrolase_fold"/>
</dbReference>
<dbReference type="SUPFAM" id="SSF53474">
    <property type="entry name" value="alpha/beta-Hydrolases"/>
    <property type="match status" value="1"/>
</dbReference>
<proteinExistence type="predicted"/>
<dbReference type="EMBL" id="CAMGYJ010000010">
    <property type="protein sequence ID" value="CAI0553632.1"/>
    <property type="molecule type" value="Genomic_DNA"/>
</dbReference>
<dbReference type="GO" id="GO:0004806">
    <property type="term" value="F:triacylglycerol lipase activity"/>
    <property type="evidence" value="ECO:0007669"/>
    <property type="project" value="InterPro"/>
</dbReference>
<keyword evidence="1" id="KW-0378">Hydrolase</keyword>
<dbReference type="GO" id="GO:0006629">
    <property type="term" value="P:lipid metabolic process"/>
    <property type="evidence" value="ECO:0007669"/>
    <property type="project" value="InterPro"/>
</dbReference>
<feature type="non-terminal residue" evidence="3">
    <location>
        <position position="312"/>
    </location>
</feature>
<evidence type="ECO:0000313" key="4">
    <source>
        <dbReference type="Proteomes" id="UP001154282"/>
    </source>
</evidence>
<evidence type="ECO:0000256" key="1">
    <source>
        <dbReference type="ARBA" id="ARBA00022801"/>
    </source>
</evidence>
<dbReference type="InterPro" id="IPR044819">
    <property type="entry name" value="OBL-like"/>
</dbReference>
<gene>
    <name evidence="3" type="ORF">LITE_LOCUS46918</name>
</gene>
<dbReference type="AlphaFoldDB" id="A0AAV0RAZ9"/>
<evidence type="ECO:0000259" key="2">
    <source>
        <dbReference type="Pfam" id="PF01764"/>
    </source>
</evidence>
<feature type="domain" description="Fungal lipase-type" evidence="2">
    <location>
        <begin position="128"/>
        <end position="290"/>
    </location>
</feature>
<dbReference type="PANTHER" id="PTHR46086:SF17">
    <property type="entry name" value="ALPHA_BETA-HYDROLASES SUPERFAMILY PROTEIN"/>
    <property type="match status" value="1"/>
</dbReference>
<dbReference type="Proteomes" id="UP001154282">
    <property type="component" value="Unassembled WGS sequence"/>
</dbReference>
<reference evidence="3" key="1">
    <citation type="submission" date="2022-08" db="EMBL/GenBank/DDBJ databases">
        <authorList>
            <person name="Gutierrez-Valencia J."/>
        </authorList>
    </citation>
    <scope>NUCLEOTIDE SEQUENCE</scope>
</reference>
<sequence>MEECNKQFCKSYMLLDYDKIGLVDLISLLFSPNIGKRKFVDCKQTSEPSFRRRWLIFLSIVAHKLLQLVSKPLSFVGTCVESWLSLLSRNGGFPGLLFNTLTSYQNKASTQAFLMRDRAADGSETVAVVFRGTEPFDADSWCSDVDISWYELRGVGRIHGGFMKALGLQKCLGWPKTLQQSGPEHGDRPLFAYYKIREMLTEIMSQNEKAKFFVAGHSLGGALATLFPAVLMLHDEDVLLRRLEGVYTFGQPRVGDEKFGKYMKRKLDEYGIRYYRFVYGFDIVPRLPYDDANLMFKHFGTCIFFNRNYHGR</sequence>
<organism evidence="3 4">
    <name type="scientific">Linum tenue</name>
    <dbReference type="NCBI Taxonomy" id="586396"/>
    <lineage>
        <taxon>Eukaryota</taxon>
        <taxon>Viridiplantae</taxon>
        <taxon>Streptophyta</taxon>
        <taxon>Embryophyta</taxon>
        <taxon>Tracheophyta</taxon>
        <taxon>Spermatophyta</taxon>
        <taxon>Magnoliopsida</taxon>
        <taxon>eudicotyledons</taxon>
        <taxon>Gunneridae</taxon>
        <taxon>Pentapetalae</taxon>
        <taxon>rosids</taxon>
        <taxon>fabids</taxon>
        <taxon>Malpighiales</taxon>
        <taxon>Linaceae</taxon>
        <taxon>Linum</taxon>
    </lineage>
</organism>
<dbReference type="PANTHER" id="PTHR46086">
    <property type="entry name" value="ALPHA/BETA-HYDROLASES SUPERFAMILY PROTEIN"/>
    <property type="match status" value="1"/>
</dbReference>
<dbReference type="Pfam" id="PF01764">
    <property type="entry name" value="Lipase_3"/>
    <property type="match status" value="1"/>
</dbReference>
<protein>
    <recommendedName>
        <fullName evidence="2">Fungal lipase-type domain-containing protein</fullName>
    </recommendedName>
</protein>
<dbReference type="Gene3D" id="3.40.50.1820">
    <property type="entry name" value="alpha/beta hydrolase"/>
    <property type="match status" value="1"/>
</dbReference>
<accession>A0AAV0RAZ9</accession>
<keyword evidence="4" id="KW-1185">Reference proteome</keyword>